<evidence type="ECO:0000313" key="4">
    <source>
        <dbReference type="Proteomes" id="UP000006833"/>
    </source>
</evidence>
<dbReference type="AlphaFoldDB" id="A8LSJ3"/>
<feature type="region of interest" description="Disordered" evidence="1">
    <location>
        <begin position="54"/>
        <end position="89"/>
    </location>
</feature>
<dbReference type="HOGENOM" id="CLU_2449880_0_0_5"/>
<dbReference type="KEGG" id="dsh:Dshi_1065"/>
<evidence type="ECO:0000256" key="2">
    <source>
        <dbReference type="SAM" id="Phobius"/>
    </source>
</evidence>
<feature type="compositionally biased region" description="Low complexity" evidence="1">
    <location>
        <begin position="76"/>
        <end position="89"/>
    </location>
</feature>
<name>A8LSJ3_DINSH</name>
<keyword evidence="2" id="KW-0812">Transmembrane</keyword>
<proteinExistence type="predicted"/>
<dbReference type="EMBL" id="CP000830">
    <property type="protein sequence ID" value="ABV92807.1"/>
    <property type="molecule type" value="Genomic_DNA"/>
</dbReference>
<organism evidence="3 4">
    <name type="scientific">Dinoroseobacter shibae (strain DSM 16493 / NCIMB 14021 / DFL 12)</name>
    <dbReference type="NCBI Taxonomy" id="398580"/>
    <lineage>
        <taxon>Bacteria</taxon>
        <taxon>Pseudomonadati</taxon>
        <taxon>Pseudomonadota</taxon>
        <taxon>Alphaproteobacteria</taxon>
        <taxon>Rhodobacterales</taxon>
        <taxon>Roseobacteraceae</taxon>
        <taxon>Dinoroseobacter</taxon>
    </lineage>
</organism>
<keyword evidence="2" id="KW-1133">Transmembrane helix</keyword>
<protein>
    <submittedName>
        <fullName evidence="3">Uncharacterized protein</fullName>
    </submittedName>
</protein>
<feature type="transmembrane region" description="Helical" evidence="2">
    <location>
        <begin position="30"/>
        <end position="49"/>
    </location>
</feature>
<evidence type="ECO:0000313" key="3">
    <source>
        <dbReference type="EMBL" id="ABV92807.1"/>
    </source>
</evidence>
<gene>
    <name evidence="3" type="ordered locus">Dshi_1065</name>
</gene>
<feature type="region of interest" description="Disordered" evidence="1">
    <location>
        <begin position="1"/>
        <end position="26"/>
    </location>
</feature>
<keyword evidence="2" id="KW-0472">Membrane</keyword>
<evidence type="ECO:0000256" key="1">
    <source>
        <dbReference type="SAM" id="MobiDB-lite"/>
    </source>
</evidence>
<sequence length="89" mass="8905">MLPSHSGGQIMSDYENRTPTTRGSSGGGRALYWALGILAVLVLIILLFAGGDPGPADGLEDAAPPAPSALPETGLPDAAAPEQPPATAQ</sequence>
<accession>A8LSJ3</accession>
<dbReference type="Proteomes" id="UP000006833">
    <property type="component" value="Chromosome"/>
</dbReference>
<keyword evidence="4" id="KW-1185">Reference proteome</keyword>
<dbReference type="STRING" id="398580.Dshi_1065"/>
<reference evidence="4" key="1">
    <citation type="journal article" date="2010" name="ISME J.">
        <title>The complete genome sequence of the algal symbiont Dinoroseobacter shibae: a hitchhiker's guide to life in the sea.</title>
        <authorList>
            <person name="Wagner-Dobler I."/>
            <person name="Ballhausen B."/>
            <person name="Berger M."/>
            <person name="Brinkhoff T."/>
            <person name="Buchholz I."/>
            <person name="Bunk B."/>
            <person name="Cypionka H."/>
            <person name="Daniel R."/>
            <person name="Drepper T."/>
            <person name="Gerdts G."/>
            <person name="Hahnke S."/>
            <person name="Han C."/>
            <person name="Jahn D."/>
            <person name="Kalhoefer D."/>
            <person name="Kiss H."/>
            <person name="Klenk H.P."/>
            <person name="Kyrpides N."/>
            <person name="Liebl W."/>
            <person name="Liesegang H."/>
            <person name="Meincke L."/>
            <person name="Pati A."/>
            <person name="Petersen J."/>
            <person name="Piekarski T."/>
            <person name="Pommerenke C."/>
            <person name="Pradella S."/>
            <person name="Pukall R."/>
            <person name="Rabus R."/>
            <person name="Stackebrandt E."/>
            <person name="Thole S."/>
            <person name="Thompson L."/>
            <person name="Tielen P."/>
            <person name="Tomasch J."/>
            <person name="von Jan M."/>
            <person name="Wanphrut N."/>
            <person name="Wichels A."/>
            <person name="Zech H."/>
            <person name="Simon M."/>
        </authorList>
    </citation>
    <scope>NUCLEOTIDE SEQUENCE [LARGE SCALE GENOMIC DNA]</scope>
    <source>
        <strain evidence="4">DSM 16493 / NCIMB 14021 / DFL 12</strain>
    </source>
</reference>